<keyword evidence="3 6" id="KW-1133">Transmembrane helix</keyword>
<dbReference type="RefSeq" id="WP_008272551.1">
    <property type="nucleotide sequence ID" value="NZ_AAXW01000001.1"/>
</dbReference>
<evidence type="ECO:0000259" key="7">
    <source>
        <dbReference type="Pfam" id="PF06803"/>
    </source>
</evidence>
<feature type="compositionally biased region" description="Basic and acidic residues" evidence="5">
    <location>
        <begin position="81"/>
        <end position="90"/>
    </location>
</feature>
<dbReference type="GO" id="GO:0012505">
    <property type="term" value="C:endomembrane system"/>
    <property type="evidence" value="ECO:0007669"/>
    <property type="project" value="UniProtKB-SubCell"/>
</dbReference>
<evidence type="ECO:0000256" key="1">
    <source>
        <dbReference type="ARBA" id="ARBA00004127"/>
    </source>
</evidence>
<evidence type="ECO:0000256" key="2">
    <source>
        <dbReference type="ARBA" id="ARBA00022692"/>
    </source>
</evidence>
<evidence type="ECO:0000313" key="8">
    <source>
        <dbReference type="EMBL" id="EAZ94213.1"/>
    </source>
</evidence>
<evidence type="ECO:0000256" key="6">
    <source>
        <dbReference type="SAM" id="Phobius"/>
    </source>
</evidence>
<name>A3IGX1_9CHRO</name>
<comment type="subcellular location">
    <subcellularLocation>
        <location evidence="1">Endomembrane system</location>
        <topology evidence="1">Multi-pass membrane protein</topology>
    </subcellularLocation>
</comment>
<evidence type="ECO:0000256" key="3">
    <source>
        <dbReference type="ARBA" id="ARBA00022989"/>
    </source>
</evidence>
<gene>
    <name evidence="8" type="ORF">CY0110_10072</name>
</gene>
<dbReference type="Proteomes" id="UP000003781">
    <property type="component" value="Unassembled WGS sequence"/>
</dbReference>
<sequence length="97" mass="11268">MDSIVKSFYNWYRSKIQHPKYRWFIILGTVAYLLLPFDIAPDFIPILGWIDDGLILSLLVGELSTLFLEHRQKGNKSSITQEDKLNKEQTIDVEPVS</sequence>
<protein>
    <recommendedName>
        <fullName evidence="7">DUF1232 domain-containing protein</fullName>
    </recommendedName>
</protein>
<feature type="region of interest" description="Disordered" evidence="5">
    <location>
        <begin position="72"/>
        <end position="97"/>
    </location>
</feature>
<accession>A3IGX1</accession>
<keyword evidence="9" id="KW-1185">Reference proteome</keyword>
<dbReference type="Pfam" id="PF06803">
    <property type="entry name" value="DUF1232"/>
    <property type="match status" value="1"/>
</dbReference>
<keyword evidence="2 6" id="KW-0812">Transmembrane</keyword>
<dbReference type="AlphaFoldDB" id="A3IGX1"/>
<keyword evidence="4 6" id="KW-0472">Membrane</keyword>
<feature type="domain" description="DUF1232" evidence="7">
    <location>
        <begin position="23"/>
        <end position="58"/>
    </location>
</feature>
<evidence type="ECO:0000313" key="9">
    <source>
        <dbReference type="Proteomes" id="UP000003781"/>
    </source>
</evidence>
<comment type="caution">
    <text evidence="8">The sequence shown here is derived from an EMBL/GenBank/DDBJ whole genome shotgun (WGS) entry which is preliminary data.</text>
</comment>
<dbReference type="EMBL" id="AAXW01000001">
    <property type="protein sequence ID" value="EAZ94213.1"/>
    <property type="molecule type" value="Genomic_DNA"/>
</dbReference>
<dbReference type="eggNOG" id="COG3339">
    <property type="taxonomic scope" value="Bacteria"/>
</dbReference>
<feature type="transmembrane region" description="Helical" evidence="6">
    <location>
        <begin position="21"/>
        <end position="40"/>
    </location>
</feature>
<dbReference type="OrthoDB" id="573033at2"/>
<dbReference type="InterPro" id="IPR010652">
    <property type="entry name" value="DUF1232"/>
</dbReference>
<proteinExistence type="predicted"/>
<evidence type="ECO:0000256" key="5">
    <source>
        <dbReference type="SAM" id="MobiDB-lite"/>
    </source>
</evidence>
<reference evidence="8 9" key="1">
    <citation type="submission" date="2007-03" db="EMBL/GenBank/DDBJ databases">
        <authorList>
            <person name="Stal L."/>
            <person name="Ferriera S."/>
            <person name="Johnson J."/>
            <person name="Kravitz S."/>
            <person name="Beeson K."/>
            <person name="Sutton G."/>
            <person name="Rogers Y.-H."/>
            <person name="Friedman R."/>
            <person name="Frazier M."/>
            <person name="Venter J.C."/>
        </authorList>
    </citation>
    <scope>NUCLEOTIDE SEQUENCE [LARGE SCALE GENOMIC DNA]</scope>
    <source>
        <strain evidence="8 9">CCY0110</strain>
    </source>
</reference>
<organism evidence="8 9">
    <name type="scientific">Crocosphaera chwakensis CCY0110</name>
    <dbReference type="NCBI Taxonomy" id="391612"/>
    <lineage>
        <taxon>Bacteria</taxon>
        <taxon>Bacillati</taxon>
        <taxon>Cyanobacteriota</taxon>
        <taxon>Cyanophyceae</taxon>
        <taxon>Oscillatoriophycideae</taxon>
        <taxon>Chroococcales</taxon>
        <taxon>Aphanothecaceae</taxon>
        <taxon>Crocosphaera</taxon>
        <taxon>Crocosphaera chwakensis</taxon>
    </lineage>
</organism>
<evidence type="ECO:0000256" key="4">
    <source>
        <dbReference type="ARBA" id="ARBA00023136"/>
    </source>
</evidence>